<dbReference type="Pfam" id="PF12796">
    <property type="entry name" value="Ank_2"/>
    <property type="match status" value="2"/>
</dbReference>
<keyword evidence="6" id="KW-1185">Reference proteome</keyword>
<keyword evidence="4" id="KW-0175">Coiled coil</keyword>
<comment type="caution">
    <text evidence="5">The sequence shown here is derived from an EMBL/GenBank/DDBJ whole genome shotgun (WGS) entry which is preliminary data.</text>
</comment>
<dbReference type="SUPFAM" id="SSF48403">
    <property type="entry name" value="Ankyrin repeat"/>
    <property type="match status" value="1"/>
</dbReference>
<dbReference type="PROSITE" id="PS50088">
    <property type="entry name" value="ANK_REPEAT"/>
    <property type="match status" value="4"/>
</dbReference>
<dbReference type="Proteomes" id="UP001320170">
    <property type="component" value="Unassembled WGS sequence"/>
</dbReference>
<dbReference type="Gene3D" id="1.25.40.20">
    <property type="entry name" value="Ankyrin repeat-containing domain"/>
    <property type="match status" value="2"/>
</dbReference>
<feature type="repeat" description="ANK" evidence="3">
    <location>
        <begin position="400"/>
        <end position="428"/>
    </location>
</feature>
<dbReference type="InterPro" id="IPR051631">
    <property type="entry name" value="Ankyrin-KH/SAM_domain"/>
</dbReference>
<evidence type="ECO:0000313" key="5">
    <source>
        <dbReference type="EMBL" id="MCE3531634.1"/>
    </source>
</evidence>
<sequence>MTDSKLEISPGQSWLMERMQCLGYHTDPDGVCYGLAYMAVQAILANDLDTFNRRLSLIAKIPTDQFENTINEAKQKSLVIIQNAKKQAKKAFLSLTKLEREQIEKQPILVEKLNELNKIIEKLERDNQLDENKLNELNERREQLILSFLQQKYINFHLKKADPIVIGNTQYKMNEILDIIPFFEGISIYFAPGRYPEIFEGGMGPKIQHGIATSPTVISNKLQEKQGISRIDFFCGAYSAEDLKIYLDTLQSAINDKHPPVSNPIAFNLNSVGHAITIGYDPNKKLLFIDSNRLPTQYLESTEEMATHILSAFSKNGVATFSSEIFASKEAENEIQEVINHWKEHPEWKRIHTITDEKKQLADSNGHSWLHVAAARGFINELTLLMEMGGNSPSNGYGKEGEVALRQAGRAGQFETVNFLLEAGVDSNSCFTEIILARNADVVKAFIDHGADVNQIHKESGVTALYRACVQGDLNVVRLLLEAQADPNQPSPGSHYSALYFACSQGNLELVKLLLEFNADPNVLTKNGNGPLYIAAKNNFPEIVEVLLQTKKVNPLHICIDHKDTLLQFASAYNKTDEMNELIKENEGNNSIVASTPLEIATVMGNQKISNLLTREILGLNLSDQQLQQLNSTVAGKIFKNLLTDVLSTTLKNPKPLERTQQIQAWGLLLHNLFNKDNANIQIKDIIHNWQKTVNHNGHKNIDIVDPGNDLLSFFTKSKVNLFLSNTIKDYGNARPDTVISDHLSIKQGGFM</sequence>
<dbReference type="InterPro" id="IPR036770">
    <property type="entry name" value="Ankyrin_rpt-contain_sf"/>
</dbReference>
<feature type="repeat" description="ANK" evidence="3">
    <location>
        <begin position="365"/>
        <end position="391"/>
    </location>
</feature>
<accession>A0ABS8X0Z2</accession>
<feature type="coiled-coil region" evidence="4">
    <location>
        <begin position="81"/>
        <end position="147"/>
    </location>
</feature>
<feature type="repeat" description="ANK" evidence="3">
    <location>
        <begin position="494"/>
        <end position="526"/>
    </location>
</feature>
<keyword evidence="1" id="KW-0677">Repeat</keyword>
<dbReference type="EMBL" id="JAJTND010000003">
    <property type="protein sequence ID" value="MCE3531634.1"/>
    <property type="molecule type" value="Genomic_DNA"/>
</dbReference>
<dbReference type="PANTHER" id="PTHR23206">
    <property type="entry name" value="MASK PROTEIN"/>
    <property type="match status" value="1"/>
</dbReference>
<keyword evidence="2 3" id="KW-0040">ANK repeat</keyword>
<protein>
    <submittedName>
        <fullName evidence="5">Ankyrin repeat domain-containing protein</fullName>
    </submittedName>
</protein>
<dbReference type="SMART" id="SM00248">
    <property type="entry name" value="ANK"/>
    <property type="match status" value="6"/>
</dbReference>
<evidence type="ECO:0000313" key="6">
    <source>
        <dbReference type="Proteomes" id="UP001320170"/>
    </source>
</evidence>
<evidence type="ECO:0000256" key="4">
    <source>
        <dbReference type="SAM" id="Coils"/>
    </source>
</evidence>
<dbReference type="PROSITE" id="PS50297">
    <property type="entry name" value="ANK_REP_REGION"/>
    <property type="match status" value="4"/>
</dbReference>
<dbReference type="PANTHER" id="PTHR23206:SF8">
    <property type="entry name" value="ANKYRIN REPEAT AND KH DOMAIN-CONTAINING 1"/>
    <property type="match status" value="1"/>
</dbReference>
<reference evidence="5 6" key="1">
    <citation type="journal article" date="2024" name="Pathogens">
        <title>Characterization of a Novel Species of Legionella Isolated from a Healthcare Facility: Legionella resiliens sp. nov.</title>
        <authorList>
            <person name="Cristino S."/>
            <person name="Pascale M.R."/>
            <person name="Marino F."/>
            <person name="Derelitto C."/>
            <person name="Salaris S."/>
            <person name="Orsini M."/>
            <person name="Squarzoni S."/>
            <person name="Grottola A."/>
            <person name="Girolamini L."/>
        </authorList>
    </citation>
    <scope>NUCLEOTIDE SEQUENCE [LARGE SCALE GENOMIC DNA]</scope>
    <source>
        <strain evidence="5 6">8cVS16</strain>
    </source>
</reference>
<evidence type="ECO:0000256" key="3">
    <source>
        <dbReference type="PROSITE-ProRule" id="PRU00023"/>
    </source>
</evidence>
<evidence type="ECO:0000256" key="2">
    <source>
        <dbReference type="ARBA" id="ARBA00023043"/>
    </source>
</evidence>
<dbReference type="InterPro" id="IPR002110">
    <property type="entry name" value="Ankyrin_rpt"/>
</dbReference>
<organism evidence="5 6">
    <name type="scientific">Legionella resiliens</name>
    <dbReference type="NCBI Taxonomy" id="2905958"/>
    <lineage>
        <taxon>Bacteria</taxon>
        <taxon>Pseudomonadati</taxon>
        <taxon>Pseudomonadota</taxon>
        <taxon>Gammaproteobacteria</taxon>
        <taxon>Legionellales</taxon>
        <taxon>Legionellaceae</taxon>
        <taxon>Legionella</taxon>
    </lineage>
</organism>
<evidence type="ECO:0000256" key="1">
    <source>
        <dbReference type="ARBA" id="ARBA00022737"/>
    </source>
</evidence>
<gene>
    <name evidence="5" type="ORF">LXO92_04500</name>
</gene>
<name>A0ABS8X0Z2_9GAMM</name>
<proteinExistence type="predicted"/>
<dbReference type="RefSeq" id="WP_232890447.1">
    <property type="nucleotide sequence ID" value="NZ_JAJSPM010000003.1"/>
</dbReference>
<feature type="repeat" description="ANK" evidence="3">
    <location>
        <begin position="460"/>
        <end position="492"/>
    </location>
</feature>